<evidence type="ECO:0000313" key="3">
    <source>
        <dbReference type="Proteomes" id="UP001143362"/>
    </source>
</evidence>
<keyword evidence="3" id="KW-1185">Reference proteome</keyword>
<dbReference type="RefSeq" id="WP_279246363.1">
    <property type="nucleotide sequence ID" value="NZ_SHNN01000003.1"/>
</dbReference>
<dbReference type="EMBL" id="SHNN01000003">
    <property type="protein sequence ID" value="MCX2982338.1"/>
    <property type="molecule type" value="Genomic_DNA"/>
</dbReference>
<dbReference type="SUPFAM" id="SSF54427">
    <property type="entry name" value="NTF2-like"/>
    <property type="match status" value="1"/>
</dbReference>
<gene>
    <name evidence="2" type="ORF">EYC98_15855</name>
</gene>
<dbReference type="InterPro" id="IPR037401">
    <property type="entry name" value="SnoaL-like"/>
</dbReference>
<dbReference type="Proteomes" id="UP001143362">
    <property type="component" value="Unassembled WGS sequence"/>
</dbReference>
<sequence>MDIDTLLAEHEITRQLIRFARAMDTRDWSALDTITVDNIEADLGAGELSGREAMVINMRSFLDACGPTQHLLGNIIVEVDGDTATSEAYVSDMHVGVGERAGESFSTLGDYHDHWRRLDGRWLMTQRRKLNRAVLGNIDVLGSGPGGWSA</sequence>
<accession>A0ABT3TJ50</accession>
<dbReference type="Pfam" id="PF13577">
    <property type="entry name" value="SnoaL_4"/>
    <property type="match status" value="1"/>
</dbReference>
<dbReference type="InterPro" id="IPR032710">
    <property type="entry name" value="NTF2-like_dom_sf"/>
</dbReference>
<comment type="caution">
    <text evidence="2">The sequence shown here is derived from an EMBL/GenBank/DDBJ whole genome shotgun (WGS) entry which is preliminary data.</text>
</comment>
<proteinExistence type="predicted"/>
<protein>
    <submittedName>
        <fullName evidence="2">Nuclear transport factor 2 family protein</fullName>
    </submittedName>
</protein>
<dbReference type="CDD" id="cd00531">
    <property type="entry name" value="NTF2_like"/>
    <property type="match status" value="1"/>
</dbReference>
<evidence type="ECO:0000313" key="2">
    <source>
        <dbReference type="EMBL" id="MCX2982338.1"/>
    </source>
</evidence>
<name>A0ABT3TJ50_9GAMM</name>
<feature type="domain" description="SnoaL-like" evidence="1">
    <location>
        <begin position="5"/>
        <end position="128"/>
    </location>
</feature>
<evidence type="ECO:0000259" key="1">
    <source>
        <dbReference type="Pfam" id="PF13577"/>
    </source>
</evidence>
<reference evidence="2" key="1">
    <citation type="submission" date="2019-02" db="EMBL/GenBank/DDBJ databases">
        <authorList>
            <person name="Li S.-H."/>
        </authorList>
    </citation>
    <scope>NUCLEOTIDE SEQUENCE</scope>
    <source>
        <strain evidence="2">IMCC14734</strain>
    </source>
</reference>
<dbReference type="Gene3D" id="3.10.450.50">
    <property type="match status" value="1"/>
</dbReference>
<organism evidence="2 3">
    <name type="scientific">Candidatus Litorirhabdus singularis</name>
    <dbReference type="NCBI Taxonomy" id="2518993"/>
    <lineage>
        <taxon>Bacteria</taxon>
        <taxon>Pseudomonadati</taxon>
        <taxon>Pseudomonadota</taxon>
        <taxon>Gammaproteobacteria</taxon>
        <taxon>Cellvibrionales</taxon>
        <taxon>Halieaceae</taxon>
        <taxon>Candidatus Litorirhabdus</taxon>
    </lineage>
</organism>